<keyword evidence="2" id="KW-1185">Reference proteome</keyword>
<dbReference type="InterPro" id="IPR036291">
    <property type="entry name" value="NAD(P)-bd_dom_sf"/>
</dbReference>
<dbReference type="KEGG" id="sale:EPH95_18540"/>
<dbReference type="Proteomes" id="UP000319756">
    <property type="component" value="Chromosome"/>
</dbReference>
<gene>
    <name evidence="1" type="ORF">EPH95_18540</name>
</gene>
<dbReference type="Gene3D" id="3.40.50.720">
    <property type="entry name" value="NAD(P)-binding Rossmann-like Domain"/>
    <property type="match status" value="1"/>
</dbReference>
<dbReference type="SUPFAM" id="SSF51735">
    <property type="entry name" value="NAD(P)-binding Rossmann-fold domains"/>
    <property type="match status" value="1"/>
</dbReference>
<accession>A0A514LMV8</accession>
<name>A0A514LMV8_9BACI</name>
<dbReference type="AlphaFoldDB" id="A0A514LMV8"/>
<protein>
    <submittedName>
        <fullName evidence="1">Uncharacterized protein</fullName>
    </submittedName>
</protein>
<sequence length="79" mass="8805">MTTGIIGTGNMGTMLAETLVTSRAVPEERLFCHNRNLQKVNVSVGNILVSTLHPMPPFSSSMRSYFCLRAAPQFLPFYR</sequence>
<evidence type="ECO:0000313" key="1">
    <source>
        <dbReference type="EMBL" id="QDI92915.1"/>
    </source>
</evidence>
<proteinExistence type="predicted"/>
<dbReference type="EMBL" id="CP035485">
    <property type="protein sequence ID" value="QDI92915.1"/>
    <property type="molecule type" value="Genomic_DNA"/>
</dbReference>
<organism evidence="1 2">
    <name type="scientific">Salicibibacter halophilus</name>
    <dbReference type="NCBI Taxonomy" id="2502791"/>
    <lineage>
        <taxon>Bacteria</taxon>
        <taxon>Bacillati</taxon>
        <taxon>Bacillota</taxon>
        <taxon>Bacilli</taxon>
        <taxon>Bacillales</taxon>
        <taxon>Bacillaceae</taxon>
        <taxon>Salicibibacter</taxon>
    </lineage>
</organism>
<reference evidence="2" key="1">
    <citation type="submission" date="2019-01" db="EMBL/GenBank/DDBJ databases">
        <title>Genomic analysis of Salicibibacter sp. NKC3-5.</title>
        <authorList>
            <person name="Oh Y.J."/>
        </authorList>
    </citation>
    <scope>NUCLEOTIDE SEQUENCE [LARGE SCALE GENOMIC DNA]</scope>
    <source>
        <strain evidence="2">NKC3-5</strain>
    </source>
</reference>
<evidence type="ECO:0000313" key="2">
    <source>
        <dbReference type="Proteomes" id="UP000319756"/>
    </source>
</evidence>
<dbReference type="RefSeq" id="WP_142091408.1">
    <property type="nucleotide sequence ID" value="NZ_CP035485.1"/>
</dbReference>